<accession>A0A2M4C8H7</accession>
<evidence type="ECO:0000313" key="2">
    <source>
        <dbReference type="EMBL" id="MBW61545.1"/>
    </source>
</evidence>
<sequence>MLWGVTFAALSVLWVLWLGGQMPDVSRGVEPGLHLIARTGEDRPVLLSFLLQDQKKLYHHRRWTVGLDISERSCRMGLTNSSARIRSDRSITRWMALSYRLILCF</sequence>
<dbReference type="EMBL" id="GGFJ01012404">
    <property type="protein sequence ID" value="MBW61545.1"/>
    <property type="molecule type" value="Transcribed_RNA"/>
</dbReference>
<feature type="signal peptide" evidence="1">
    <location>
        <begin position="1"/>
        <end position="28"/>
    </location>
</feature>
<keyword evidence="1" id="KW-0732">Signal</keyword>
<protein>
    <submittedName>
        <fullName evidence="2">Putative secreted protein</fullName>
    </submittedName>
</protein>
<dbReference type="AlphaFoldDB" id="A0A2M4C8H7"/>
<feature type="chain" id="PRO_5014597762" evidence="1">
    <location>
        <begin position="29"/>
        <end position="105"/>
    </location>
</feature>
<name>A0A2M4C8H7_9DIPT</name>
<reference evidence="2" key="1">
    <citation type="submission" date="2018-01" db="EMBL/GenBank/DDBJ databases">
        <title>An insight into the sialome of Amazonian anophelines.</title>
        <authorList>
            <person name="Ribeiro J.M."/>
            <person name="Scarpassa V."/>
            <person name="Calvo E."/>
        </authorList>
    </citation>
    <scope>NUCLEOTIDE SEQUENCE</scope>
    <source>
        <tissue evidence="2">Salivary glands</tissue>
    </source>
</reference>
<evidence type="ECO:0000256" key="1">
    <source>
        <dbReference type="SAM" id="SignalP"/>
    </source>
</evidence>
<proteinExistence type="predicted"/>
<organism evidence="2">
    <name type="scientific">Anopheles marajoara</name>
    <dbReference type="NCBI Taxonomy" id="58244"/>
    <lineage>
        <taxon>Eukaryota</taxon>
        <taxon>Metazoa</taxon>
        <taxon>Ecdysozoa</taxon>
        <taxon>Arthropoda</taxon>
        <taxon>Hexapoda</taxon>
        <taxon>Insecta</taxon>
        <taxon>Pterygota</taxon>
        <taxon>Neoptera</taxon>
        <taxon>Endopterygota</taxon>
        <taxon>Diptera</taxon>
        <taxon>Nematocera</taxon>
        <taxon>Culicoidea</taxon>
        <taxon>Culicidae</taxon>
        <taxon>Anophelinae</taxon>
        <taxon>Anopheles</taxon>
    </lineage>
</organism>